<keyword evidence="2" id="KW-1185">Reference proteome</keyword>
<feature type="region of interest" description="Disordered" evidence="1">
    <location>
        <begin position="23"/>
        <end position="43"/>
    </location>
</feature>
<sequence length="211" mass="24309">MTLDLISKSLDFVDRDITKDNYQSSVKNKKGKNAKNKTKRVSRSGTLTEARKMFKSSAAECTYDERTGEIVKEKRKYTNKDNISNILSSKRAKKGECLIDQYRIVNSVDEDVNEEELTDNDNCEEKLDIDNINTIVKFVYEESNNRKKALKTLDRSQHGRKRVHKKTTSKSIFKDSDFEEISKKNNTIILNSKAKKLTSEDEIKKALGIKK</sequence>
<evidence type="ECO:0000313" key="4">
    <source>
        <dbReference type="WBParaSite" id="TCONS_00000383.p1"/>
    </source>
</evidence>
<dbReference type="WBParaSite" id="TCONS_00000383.p1">
    <property type="protein sequence ID" value="TCONS_00000383.p1"/>
    <property type="gene ID" value="XLOC_000395"/>
</dbReference>
<proteinExistence type="predicted"/>
<feature type="compositionally biased region" description="Basic residues" evidence="1">
    <location>
        <begin position="27"/>
        <end position="42"/>
    </location>
</feature>
<evidence type="ECO:0000256" key="1">
    <source>
        <dbReference type="SAM" id="MobiDB-lite"/>
    </source>
</evidence>
<dbReference type="Proteomes" id="UP000035681">
    <property type="component" value="Unplaced"/>
</dbReference>
<dbReference type="WBParaSite" id="SSTP_0001062500.1">
    <property type="protein sequence ID" value="SSTP_0001062500.1"/>
    <property type="gene ID" value="SSTP_0001062500"/>
</dbReference>
<dbReference type="AlphaFoldDB" id="A0A0K0EMD7"/>
<evidence type="ECO:0000313" key="3">
    <source>
        <dbReference type="WBParaSite" id="SSTP_0001062500.1"/>
    </source>
</evidence>
<organism evidence="3">
    <name type="scientific">Strongyloides stercoralis</name>
    <name type="common">Threadworm</name>
    <dbReference type="NCBI Taxonomy" id="6248"/>
    <lineage>
        <taxon>Eukaryota</taxon>
        <taxon>Metazoa</taxon>
        <taxon>Ecdysozoa</taxon>
        <taxon>Nematoda</taxon>
        <taxon>Chromadorea</taxon>
        <taxon>Rhabditida</taxon>
        <taxon>Tylenchina</taxon>
        <taxon>Panagrolaimomorpha</taxon>
        <taxon>Strongyloidoidea</taxon>
        <taxon>Strongyloididae</taxon>
        <taxon>Strongyloides</taxon>
    </lineage>
</organism>
<reference evidence="3" key="1">
    <citation type="submission" date="2015-08" db="UniProtKB">
        <authorList>
            <consortium name="WormBaseParasite"/>
        </authorList>
    </citation>
    <scope>IDENTIFICATION</scope>
</reference>
<evidence type="ECO:0000313" key="2">
    <source>
        <dbReference type="Proteomes" id="UP000035681"/>
    </source>
</evidence>
<accession>A0A0K0EMD7</accession>
<protein>
    <submittedName>
        <fullName evidence="4">Active regulator of SIRT1</fullName>
    </submittedName>
</protein>
<name>A0A0K0EMD7_STRER</name>